<name>A0ABT4IEQ1_9EURY</name>
<organism evidence="7 8">
    <name type="scientific">Methanocorpusculum petauri</name>
    <dbReference type="NCBI Taxonomy" id="3002863"/>
    <lineage>
        <taxon>Archaea</taxon>
        <taxon>Methanobacteriati</taxon>
        <taxon>Methanobacteriota</taxon>
        <taxon>Stenosarchaea group</taxon>
        <taxon>Methanomicrobia</taxon>
        <taxon>Methanomicrobiales</taxon>
        <taxon>Methanocorpusculaceae</taxon>
        <taxon>Methanocorpusculum</taxon>
    </lineage>
</organism>
<dbReference type="Pfam" id="PF07690">
    <property type="entry name" value="MFS_1"/>
    <property type="match status" value="1"/>
</dbReference>
<feature type="transmembrane region" description="Helical" evidence="5">
    <location>
        <begin position="98"/>
        <end position="120"/>
    </location>
</feature>
<evidence type="ECO:0000256" key="2">
    <source>
        <dbReference type="ARBA" id="ARBA00022692"/>
    </source>
</evidence>
<feature type="transmembrane region" description="Helical" evidence="5">
    <location>
        <begin position="367"/>
        <end position="388"/>
    </location>
</feature>
<keyword evidence="8" id="KW-1185">Reference proteome</keyword>
<accession>A0ABT4IEQ1</accession>
<keyword evidence="2 5" id="KW-0812">Transmembrane</keyword>
<keyword evidence="3 5" id="KW-1133">Transmembrane helix</keyword>
<evidence type="ECO:0000256" key="5">
    <source>
        <dbReference type="SAM" id="Phobius"/>
    </source>
</evidence>
<evidence type="ECO:0000256" key="3">
    <source>
        <dbReference type="ARBA" id="ARBA00022989"/>
    </source>
</evidence>
<feature type="transmembrane region" description="Helical" evidence="5">
    <location>
        <begin position="335"/>
        <end position="361"/>
    </location>
</feature>
<sequence>MEDRGANQKIRGVICGHFLIDIYTPVLALILPLLIAQMNLSYFLAGLIVTVFNVTSSVSQPFIGLYGDKTGWRASVPLCLVIGSVGISLTAISGNYLLLLFLAAGAAIGHALFHPAAMDIMYSLSPPAKRGLYNSIFTTSGSIGYAIGPVLAGVLITVGGLPAVAWLVIPGIVGATWMYRNNRRFRPAAGESAAVRKPVQTEIPATKKKYWWVPAGLVVAICSLRAWAYLGIITYLPTLLVLGHHGLDTFTASLVVTVMLFAGVAGQIAGGYLSDRFGRKEMLVIGLAGAIPFFALIFSTNELLMYLGVMMYAFFASSCYVMSVTMTQDLLPGNVGFASGLTLGFSMGVGGVGAAVIGWAADVMGSLSAALYLLIIPTILCPVLALLIRYPLKSLARKSSPA</sequence>
<dbReference type="InterPro" id="IPR036259">
    <property type="entry name" value="MFS_trans_sf"/>
</dbReference>
<comment type="caution">
    <text evidence="7">The sequence shown here is derived from an EMBL/GenBank/DDBJ whole genome shotgun (WGS) entry which is preliminary data.</text>
</comment>
<dbReference type="InterPro" id="IPR005829">
    <property type="entry name" value="Sugar_transporter_CS"/>
</dbReference>
<dbReference type="Gene3D" id="1.20.1250.20">
    <property type="entry name" value="MFS general substrate transporter like domains"/>
    <property type="match status" value="2"/>
</dbReference>
<feature type="transmembrane region" description="Helical" evidence="5">
    <location>
        <begin position="132"/>
        <end position="157"/>
    </location>
</feature>
<evidence type="ECO:0000313" key="8">
    <source>
        <dbReference type="Proteomes" id="UP001141422"/>
    </source>
</evidence>
<evidence type="ECO:0000259" key="6">
    <source>
        <dbReference type="PROSITE" id="PS50850"/>
    </source>
</evidence>
<feature type="domain" description="Major facilitator superfamily (MFS) profile" evidence="6">
    <location>
        <begin position="9"/>
        <end position="393"/>
    </location>
</feature>
<evidence type="ECO:0000256" key="4">
    <source>
        <dbReference type="ARBA" id="ARBA00023136"/>
    </source>
</evidence>
<dbReference type="PANTHER" id="PTHR43129:SF1">
    <property type="entry name" value="FOSMIDOMYCIN RESISTANCE PROTEIN"/>
    <property type="match status" value="1"/>
</dbReference>
<dbReference type="PROSITE" id="PS00216">
    <property type="entry name" value="SUGAR_TRANSPORT_1"/>
    <property type="match status" value="1"/>
</dbReference>
<feature type="transmembrane region" description="Helical" evidence="5">
    <location>
        <begin position="250"/>
        <end position="270"/>
    </location>
</feature>
<dbReference type="RefSeq" id="WP_268924434.1">
    <property type="nucleotide sequence ID" value="NZ_JAPTGB010000005.1"/>
</dbReference>
<protein>
    <submittedName>
        <fullName evidence="7">MFS transporter</fullName>
    </submittedName>
</protein>
<dbReference type="PANTHER" id="PTHR43129">
    <property type="entry name" value="FOSMIDOMYCIN RESISTANCE PROTEIN"/>
    <property type="match status" value="1"/>
</dbReference>
<reference evidence="7" key="1">
    <citation type="submission" date="2022-12" db="EMBL/GenBank/DDBJ databases">
        <title>Isolation and characterisation of novel Methanocorpusculum spp. from native Australian herbivores indicates the genus is ancestrally host-associated.</title>
        <authorList>
            <person name="Volmer J.G."/>
            <person name="Soo R.M."/>
            <person name="Evans P.N."/>
            <person name="Hoedt E.C."/>
            <person name="Astorga Alsina A.L."/>
            <person name="Woodcroft B.J."/>
            <person name="Tyson G.W."/>
            <person name="Hugenholtz P."/>
            <person name="Morrison M."/>
        </authorList>
    </citation>
    <scope>NUCLEOTIDE SEQUENCE</scope>
    <source>
        <strain evidence="7">MG</strain>
    </source>
</reference>
<proteinExistence type="predicted"/>
<dbReference type="CDD" id="cd17478">
    <property type="entry name" value="MFS_FsR"/>
    <property type="match status" value="1"/>
</dbReference>
<evidence type="ECO:0000313" key="7">
    <source>
        <dbReference type="EMBL" id="MCZ0860213.1"/>
    </source>
</evidence>
<dbReference type="PROSITE" id="PS50850">
    <property type="entry name" value="MFS"/>
    <property type="match status" value="1"/>
</dbReference>
<feature type="transmembrane region" description="Helical" evidence="5">
    <location>
        <begin position="304"/>
        <end position="323"/>
    </location>
</feature>
<feature type="transmembrane region" description="Helical" evidence="5">
    <location>
        <begin position="282"/>
        <end position="298"/>
    </location>
</feature>
<dbReference type="InterPro" id="IPR011701">
    <property type="entry name" value="MFS"/>
</dbReference>
<comment type="subcellular location">
    <subcellularLocation>
        <location evidence="1">Membrane</location>
        <topology evidence="1">Multi-pass membrane protein</topology>
    </subcellularLocation>
</comment>
<feature type="transmembrane region" description="Helical" evidence="5">
    <location>
        <begin position="163"/>
        <end position="179"/>
    </location>
</feature>
<dbReference type="SUPFAM" id="SSF103473">
    <property type="entry name" value="MFS general substrate transporter"/>
    <property type="match status" value="1"/>
</dbReference>
<feature type="transmembrane region" description="Helical" evidence="5">
    <location>
        <begin position="42"/>
        <end position="67"/>
    </location>
</feature>
<feature type="transmembrane region" description="Helical" evidence="5">
    <location>
        <begin position="74"/>
        <end position="92"/>
    </location>
</feature>
<dbReference type="Proteomes" id="UP001141422">
    <property type="component" value="Unassembled WGS sequence"/>
</dbReference>
<keyword evidence="4 5" id="KW-0472">Membrane</keyword>
<evidence type="ECO:0000256" key="1">
    <source>
        <dbReference type="ARBA" id="ARBA00004141"/>
    </source>
</evidence>
<feature type="transmembrane region" description="Helical" evidence="5">
    <location>
        <begin position="12"/>
        <end position="36"/>
    </location>
</feature>
<feature type="transmembrane region" description="Helical" evidence="5">
    <location>
        <begin position="210"/>
        <end position="230"/>
    </location>
</feature>
<dbReference type="InterPro" id="IPR020846">
    <property type="entry name" value="MFS_dom"/>
</dbReference>
<gene>
    <name evidence="7" type="ORF">O0S10_03075</name>
</gene>
<dbReference type="EMBL" id="JAPTGB010000005">
    <property type="protein sequence ID" value="MCZ0860213.1"/>
    <property type="molecule type" value="Genomic_DNA"/>
</dbReference>